<evidence type="ECO:0000313" key="2">
    <source>
        <dbReference type="EMBL" id="MBS4197222.1"/>
    </source>
</evidence>
<dbReference type="Proteomes" id="UP000681414">
    <property type="component" value="Unassembled WGS sequence"/>
</dbReference>
<evidence type="ECO:0000256" key="1">
    <source>
        <dbReference type="SAM" id="MobiDB-lite"/>
    </source>
</evidence>
<dbReference type="InterPro" id="IPR023848">
    <property type="entry name" value="TasA"/>
</dbReference>
<dbReference type="RefSeq" id="WP_213126394.1">
    <property type="nucleotide sequence ID" value="NZ_JAGYPG010000003.1"/>
</dbReference>
<gene>
    <name evidence="2" type="primary">tapA</name>
    <name evidence="2" type="ORF">KHA97_19390</name>
</gene>
<evidence type="ECO:0000313" key="3">
    <source>
        <dbReference type="Proteomes" id="UP000681414"/>
    </source>
</evidence>
<keyword evidence="3" id="KW-1185">Reference proteome</keyword>
<proteinExistence type="predicted"/>
<accession>A0A942YI46</accession>
<comment type="caution">
    <text evidence="2">The sequence shown here is derived from an EMBL/GenBank/DDBJ whole genome shotgun (WGS) entry which is preliminary data.</text>
</comment>
<organism evidence="2 3">
    <name type="scientific">Lederbergia citri</name>
    <dbReference type="NCBI Taxonomy" id="2833580"/>
    <lineage>
        <taxon>Bacteria</taxon>
        <taxon>Bacillati</taxon>
        <taxon>Bacillota</taxon>
        <taxon>Bacilli</taxon>
        <taxon>Bacillales</taxon>
        <taxon>Bacillaceae</taxon>
        <taxon>Lederbergia</taxon>
    </lineage>
</organism>
<feature type="compositionally biased region" description="Basic and acidic residues" evidence="1">
    <location>
        <begin position="179"/>
        <end position="212"/>
    </location>
</feature>
<dbReference type="EMBL" id="JAGYPG010000003">
    <property type="protein sequence ID" value="MBS4197222.1"/>
    <property type="molecule type" value="Genomic_DNA"/>
</dbReference>
<dbReference type="AlphaFoldDB" id="A0A942YI46"/>
<dbReference type="NCBIfam" id="TIGR04087">
    <property type="entry name" value="YqxM_for_SipW"/>
    <property type="match status" value="1"/>
</dbReference>
<name>A0A942YI46_9BACI</name>
<feature type="compositionally biased region" description="Basic and acidic residues" evidence="1">
    <location>
        <begin position="236"/>
        <end position="252"/>
    </location>
</feature>
<dbReference type="GO" id="GO:0097311">
    <property type="term" value="C:bacterial biofilm matrix"/>
    <property type="evidence" value="ECO:0007669"/>
    <property type="project" value="InterPro"/>
</dbReference>
<reference evidence="2 3" key="1">
    <citation type="submission" date="2021-05" db="EMBL/GenBank/DDBJ databases">
        <title>Novel Bacillus species.</title>
        <authorList>
            <person name="Liu G."/>
        </authorList>
    </citation>
    <scope>NUCLEOTIDE SEQUENCE [LARGE SCALE GENOMIC DNA]</scope>
    <source>
        <strain evidence="3">FJAT-49780</strain>
    </source>
</reference>
<protein>
    <submittedName>
        <fullName evidence="2">Amyloid fiber anchoring/assembly protein TapA</fullName>
    </submittedName>
</protein>
<sequence>MQRVKKYKRKNRYVNILLRLAAVLYLCVGISATFTGKTNAFFSSSMTLTGTIQAGTWETEDSGNEEKEVWDKSSLKFVSAQYDGNEIFAIIKNIGSDMKENGLYEIYFREKGNPKQGTVTTKILTFKPLKKGEEIKLSFTPDKTGNYMFKAYQPKGHPGTSELWSEAISVNLAKKKAESIDEQVEPEKQDETVSRETKIKEPVREEKSEPPKNEQISQTDVEKEKDLNTSEVQEENIIKKDTPSEEIENTEK</sequence>
<feature type="region of interest" description="Disordered" evidence="1">
    <location>
        <begin position="179"/>
        <end position="252"/>
    </location>
</feature>